<feature type="transmembrane region" description="Helical" evidence="1">
    <location>
        <begin position="72"/>
        <end position="93"/>
    </location>
</feature>
<gene>
    <name evidence="2" type="ORF">ACFFLI_12250</name>
</gene>
<organism evidence="2 3">
    <name type="scientific">Lactiplantibacillus modestisalitolerans</name>
    <dbReference type="NCBI Taxonomy" id="1457219"/>
    <lineage>
        <taxon>Bacteria</taxon>
        <taxon>Bacillati</taxon>
        <taxon>Bacillota</taxon>
        <taxon>Bacilli</taxon>
        <taxon>Lactobacillales</taxon>
        <taxon>Lactobacillaceae</taxon>
        <taxon>Lactiplantibacillus</taxon>
    </lineage>
</organism>
<protein>
    <recommendedName>
        <fullName evidence="4">Poly-beta-1,6-N-acetyl-D-glucosamine biosynthesis protein PgaD</fullName>
    </recommendedName>
</protein>
<dbReference type="Proteomes" id="UP001589691">
    <property type="component" value="Unassembled WGS sequence"/>
</dbReference>
<dbReference type="EMBL" id="JBHLZY010000026">
    <property type="protein sequence ID" value="MFB9770637.1"/>
    <property type="molecule type" value="Genomic_DNA"/>
</dbReference>
<accession>A0ABV5WXL2</accession>
<keyword evidence="3" id="KW-1185">Reference proteome</keyword>
<comment type="caution">
    <text evidence="2">The sequence shown here is derived from an EMBL/GenBank/DDBJ whole genome shotgun (WGS) entry which is preliminary data.</text>
</comment>
<evidence type="ECO:0008006" key="4">
    <source>
        <dbReference type="Google" id="ProtNLM"/>
    </source>
</evidence>
<evidence type="ECO:0000313" key="2">
    <source>
        <dbReference type="EMBL" id="MFB9770637.1"/>
    </source>
</evidence>
<reference evidence="2 3" key="1">
    <citation type="submission" date="2024-09" db="EMBL/GenBank/DDBJ databases">
        <authorList>
            <person name="Sun Q."/>
            <person name="Mori K."/>
        </authorList>
    </citation>
    <scope>NUCLEOTIDE SEQUENCE [LARGE SCALE GENOMIC DNA]</scope>
    <source>
        <strain evidence="2 3">TBRC 4576</strain>
    </source>
</reference>
<keyword evidence="1" id="KW-0472">Membrane</keyword>
<keyword evidence="1" id="KW-0812">Transmembrane</keyword>
<sequence length="163" mass="19352">MADKDQESGVKQYVTDKYFAKGHLWTKIWQSLVAIIGWICVAVPVYWTISSTLLATNQRVLHAWKYEEGKTLFYFFDRFFIIAFIIIAIIVVASTIHNNHRVKQHVSKEVQYDEDQLEIRTRRLDDYYTHRFGQASFRKHVKHYTVDPEQNIPTNAVHDLYKE</sequence>
<evidence type="ECO:0000256" key="1">
    <source>
        <dbReference type="SAM" id="Phobius"/>
    </source>
</evidence>
<feature type="transmembrane region" description="Helical" evidence="1">
    <location>
        <begin position="28"/>
        <end position="49"/>
    </location>
</feature>
<proteinExistence type="predicted"/>
<name>A0ABV5WXL2_9LACO</name>
<dbReference type="RefSeq" id="WP_137641752.1">
    <property type="nucleotide sequence ID" value="NZ_BJEA01000003.1"/>
</dbReference>
<evidence type="ECO:0000313" key="3">
    <source>
        <dbReference type="Proteomes" id="UP001589691"/>
    </source>
</evidence>
<keyword evidence="1" id="KW-1133">Transmembrane helix</keyword>